<protein>
    <submittedName>
        <fullName evidence="2">Uncharacterized protein</fullName>
    </submittedName>
</protein>
<feature type="transmembrane region" description="Helical" evidence="1">
    <location>
        <begin position="34"/>
        <end position="54"/>
    </location>
</feature>
<dbReference type="InParanoid" id="A0A194YJQ8"/>
<dbReference type="EMBL" id="CM000769">
    <property type="protein sequence ID" value="KXG20188.1"/>
    <property type="molecule type" value="Genomic_DNA"/>
</dbReference>
<evidence type="ECO:0000313" key="3">
    <source>
        <dbReference type="Proteomes" id="UP000000768"/>
    </source>
</evidence>
<evidence type="ECO:0000313" key="2">
    <source>
        <dbReference type="EMBL" id="KXG20188.1"/>
    </source>
</evidence>
<keyword evidence="3" id="KW-1185">Reference proteome</keyword>
<gene>
    <name evidence="2" type="ORF">SORBI_3010G168000</name>
</gene>
<dbReference type="Gramene" id="KXG20188">
    <property type="protein sequence ID" value="KXG20188"/>
    <property type="gene ID" value="SORBI_3010G168000"/>
</dbReference>
<reference evidence="2 3" key="1">
    <citation type="journal article" date="2009" name="Nature">
        <title>The Sorghum bicolor genome and the diversification of grasses.</title>
        <authorList>
            <person name="Paterson A.H."/>
            <person name="Bowers J.E."/>
            <person name="Bruggmann R."/>
            <person name="Dubchak I."/>
            <person name="Grimwood J."/>
            <person name="Gundlach H."/>
            <person name="Haberer G."/>
            <person name="Hellsten U."/>
            <person name="Mitros T."/>
            <person name="Poliakov A."/>
            <person name="Schmutz J."/>
            <person name="Spannagl M."/>
            <person name="Tang H."/>
            <person name="Wang X."/>
            <person name="Wicker T."/>
            <person name="Bharti A.K."/>
            <person name="Chapman J."/>
            <person name="Feltus F.A."/>
            <person name="Gowik U."/>
            <person name="Grigoriev I.V."/>
            <person name="Lyons E."/>
            <person name="Maher C.A."/>
            <person name="Martis M."/>
            <person name="Narechania A."/>
            <person name="Otillar R.P."/>
            <person name="Penning B.W."/>
            <person name="Salamov A.A."/>
            <person name="Wang Y."/>
            <person name="Zhang L."/>
            <person name="Carpita N.C."/>
            <person name="Freeling M."/>
            <person name="Gingle A.R."/>
            <person name="Hash C.T."/>
            <person name="Keller B."/>
            <person name="Klein P."/>
            <person name="Kresovich S."/>
            <person name="McCann M.C."/>
            <person name="Ming R."/>
            <person name="Peterson D.G."/>
            <person name="Mehboob-ur-Rahman"/>
            <person name="Ware D."/>
            <person name="Westhoff P."/>
            <person name="Mayer K.F."/>
            <person name="Messing J."/>
            <person name="Rokhsar D.S."/>
        </authorList>
    </citation>
    <scope>NUCLEOTIDE SEQUENCE [LARGE SCALE GENOMIC DNA]</scope>
    <source>
        <strain evidence="3">cv. BTx623</strain>
    </source>
</reference>
<sequence length="90" mass="10198">MANLPRATKLLAAQPARQMAMVVMQVAFYDRLPIIFYPVVPVGSLSFCFCRMLVPDSLPCWQIIFLTGVSIFISALSLFENSLYYEFLLV</sequence>
<keyword evidence="1" id="KW-0812">Transmembrane</keyword>
<feature type="transmembrane region" description="Helical" evidence="1">
    <location>
        <begin position="61"/>
        <end position="79"/>
    </location>
</feature>
<organism evidence="2 3">
    <name type="scientific">Sorghum bicolor</name>
    <name type="common">Sorghum</name>
    <name type="synonym">Sorghum vulgare</name>
    <dbReference type="NCBI Taxonomy" id="4558"/>
    <lineage>
        <taxon>Eukaryota</taxon>
        <taxon>Viridiplantae</taxon>
        <taxon>Streptophyta</taxon>
        <taxon>Embryophyta</taxon>
        <taxon>Tracheophyta</taxon>
        <taxon>Spermatophyta</taxon>
        <taxon>Magnoliopsida</taxon>
        <taxon>Liliopsida</taxon>
        <taxon>Poales</taxon>
        <taxon>Poaceae</taxon>
        <taxon>PACMAD clade</taxon>
        <taxon>Panicoideae</taxon>
        <taxon>Andropogonodae</taxon>
        <taxon>Andropogoneae</taxon>
        <taxon>Sorghinae</taxon>
        <taxon>Sorghum</taxon>
    </lineage>
</organism>
<evidence type="ECO:0000256" key="1">
    <source>
        <dbReference type="SAM" id="Phobius"/>
    </source>
</evidence>
<proteinExistence type="predicted"/>
<reference evidence="3" key="2">
    <citation type="journal article" date="2018" name="Plant J.">
        <title>The Sorghum bicolor reference genome: improved assembly, gene annotations, a transcriptome atlas, and signatures of genome organization.</title>
        <authorList>
            <person name="McCormick R.F."/>
            <person name="Truong S.K."/>
            <person name="Sreedasyam A."/>
            <person name="Jenkins J."/>
            <person name="Shu S."/>
            <person name="Sims D."/>
            <person name="Kennedy M."/>
            <person name="Amirebrahimi M."/>
            <person name="Weers B.D."/>
            <person name="McKinley B."/>
            <person name="Mattison A."/>
            <person name="Morishige D.T."/>
            <person name="Grimwood J."/>
            <person name="Schmutz J."/>
            <person name="Mullet J.E."/>
        </authorList>
    </citation>
    <scope>NUCLEOTIDE SEQUENCE [LARGE SCALE GENOMIC DNA]</scope>
    <source>
        <strain evidence="3">cv. BTx623</strain>
    </source>
</reference>
<dbReference type="Proteomes" id="UP000000768">
    <property type="component" value="Chromosome 10"/>
</dbReference>
<keyword evidence="1" id="KW-1133">Transmembrane helix</keyword>
<dbReference type="AlphaFoldDB" id="A0A194YJQ8"/>
<accession>A0A194YJQ8</accession>
<keyword evidence="1" id="KW-0472">Membrane</keyword>
<name>A0A194YJQ8_SORBI</name>